<name>A0AA35YP71_LACSI</name>
<evidence type="ECO:0000256" key="1">
    <source>
        <dbReference type="SAM" id="Coils"/>
    </source>
</evidence>
<keyword evidence="4" id="KW-1185">Reference proteome</keyword>
<evidence type="ECO:0000256" key="2">
    <source>
        <dbReference type="SAM" id="MobiDB-lite"/>
    </source>
</evidence>
<feature type="compositionally biased region" description="Polar residues" evidence="2">
    <location>
        <begin position="25"/>
        <end position="44"/>
    </location>
</feature>
<evidence type="ECO:0000313" key="3">
    <source>
        <dbReference type="EMBL" id="CAI9277412.1"/>
    </source>
</evidence>
<feature type="compositionally biased region" description="Low complexity" evidence="2">
    <location>
        <begin position="10"/>
        <end position="24"/>
    </location>
</feature>
<evidence type="ECO:0000313" key="4">
    <source>
        <dbReference type="Proteomes" id="UP001177003"/>
    </source>
</evidence>
<feature type="coiled-coil region" evidence="1">
    <location>
        <begin position="77"/>
        <end position="107"/>
    </location>
</feature>
<dbReference type="AlphaFoldDB" id="A0AA35YP71"/>
<feature type="region of interest" description="Disordered" evidence="2">
    <location>
        <begin position="1"/>
        <end position="62"/>
    </location>
</feature>
<keyword evidence="1" id="KW-0175">Coiled coil</keyword>
<protein>
    <submittedName>
        <fullName evidence="3">Uncharacterized protein</fullName>
    </submittedName>
</protein>
<dbReference type="EMBL" id="OX465079">
    <property type="protein sequence ID" value="CAI9277412.1"/>
    <property type="molecule type" value="Genomic_DNA"/>
</dbReference>
<organism evidence="3 4">
    <name type="scientific">Lactuca saligna</name>
    <name type="common">Willowleaf lettuce</name>
    <dbReference type="NCBI Taxonomy" id="75948"/>
    <lineage>
        <taxon>Eukaryota</taxon>
        <taxon>Viridiplantae</taxon>
        <taxon>Streptophyta</taxon>
        <taxon>Embryophyta</taxon>
        <taxon>Tracheophyta</taxon>
        <taxon>Spermatophyta</taxon>
        <taxon>Magnoliopsida</taxon>
        <taxon>eudicotyledons</taxon>
        <taxon>Gunneridae</taxon>
        <taxon>Pentapetalae</taxon>
        <taxon>asterids</taxon>
        <taxon>campanulids</taxon>
        <taxon>Asterales</taxon>
        <taxon>Asteraceae</taxon>
        <taxon>Cichorioideae</taxon>
        <taxon>Cichorieae</taxon>
        <taxon>Lactucinae</taxon>
        <taxon>Lactuca</taxon>
    </lineage>
</organism>
<proteinExistence type="predicted"/>
<sequence length="169" mass="18151">MGTLLPPFHSSISTSLPQSTTSPTFQNILNQPIASLFPSQSTEGPKSIPDTTTEDDDLSVDAGSRNNVTRIEVDVMLKAQELRLKAMMDQMNKSNELQAEVEEMILKPGIPPSLIVSQDSISQMISSSETCLKDVFDPLLNFINLMPTSALLVSTGVQGGEKGVGASKI</sequence>
<dbReference type="Proteomes" id="UP001177003">
    <property type="component" value="Chromosome 3"/>
</dbReference>
<gene>
    <name evidence="3" type="ORF">LSALG_LOCUS17341</name>
</gene>
<reference evidence="3" key="1">
    <citation type="submission" date="2023-04" db="EMBL/GenBank/DDBJ databases">
        <authorList>
            <person name="Vijverberg K."/>
            <person name="Xiong W."/>
            <person name="Schranz E."/>
        </authorList>
    </citation>
    <scope>NUCLEOTIDE SEQUENCE</scope>
</reference>
<accession>A0AA35YP71</accession>